<dbReference type="Gene3D" id="1.10.287.540">
    <property type="entry name" value="Helix hairpin bin"/>
    <property type="match status" value="1"/>
</dbReference>
<evidence type="ECO:0000313" key="3">
    <source>
        <dbReference type="EMBL" id="MFD2673029.1"/>
    </source>
</evidence>
<keyword evidence="1 2" id="KW-0963">Cytoplasm</keyword>
<dbReference type="PANTHER" id="PTHR37300">
    <property type="entry name" value="UPF0291 PROTEIN CBO2609/CLC_2481"/>
    <property type="match status" value="1"/>
</dbReference>
<dbReference type="EMBL" id="JBHUMM010000043">
    <property type="protein sequence ID" value="MFD2673029.1"/>
    <property type="molecule type" value="Genomic_DNA"/>
</dbReference>
<dbReference type="Proteomes" id="UP001597497">
    <property type="component" value="Unassembled WGS sequence"/>
</dbReference>
<evidence type="ECO:0000256" key="1">
    <source>
        <dbReference type="ARBA" id="ARBA00022490"/>
    </source>
</evidence>
<protein>
    <recommendedName>
        <fullName evidence="2">UPF0291 protein ACFSUC_15775</fullName>
    </recommendedName>
</protein>
<comment type="subcellular location">
    <subcellularLocation>
        <location evidence="2">Cytoplasm</location>
    </subcellularLocation>
</comment>
<dbReference type="SUPFAM" id="SSF158221">
    <property type="entry name" value="YnzC-like"/>
    <property type="match status" value="1"/>
</dbReference>
<evidence type="ECO:0000256" key="2">
    <source>
        <dbReference type="HAMAP-Rule" id="MF_01103"/>
    </source>
</evidence>
<dbReference type="InterPro" id="IPR009242">
    <property type="entry name" value="DUF896"/>
</dbReference>
<gene>
    <name evidence="3" type="ORF">ACFSUC_15775</name>
</gene>
<sequence length="64" mass="7647">MIDAKIIEKINELARKKKSTGLTPAEEKERARLREIYLEQFRGQLRQQLDQIEIVDDEEPRTKH</sequence>
<reference evidence="4" key="1">
    <citation type="journal article" date="2019" name="Int. J. Syst. Evol. Microbiol.">
        <title>The Global Catalogue of Microorganisms (GCM) 10K type strain sequencing project: providing services to taxonomists for standard genome sequencing and annotation.</title>
        <authorList>
            <consortium name="The Broad Institute Genomics Platform"/>
            <consortium name="The Broad Institute Genome Sequencing Center for Infectious Disease"/>
            <person name="Wu L."/>
            <person name="Ma J."/>
        </authorList>
    </citation>
    <scope>NUCLEOTIDE SEQUENCE [LARGE SCALE GENOMIC DNA]</scope>
    <source>
        <strain evidence="4">KCTC 33676</strain>
    </source>
</reference>
<evidence type="ECO:0000313" key="4">
    <source>
        <dbReference type="Proteomes" id="UP001597497"/>
    </source>
</evidence>
<keyword evidence="4" id="KW-1185">Reference proteome</keyword>
<comment type="caution">
    <text evidence="3">The sequence shown here is derived from an EMBL/GenBank/DDBJ whole genome shotgun (WGS) entry which is preliminary data.</text>
</comment>
<comment type="similarity">
    <text evidence="2">Belongs to the UPF0291 family.</text>
</comment>
<name>A0ABW5RER7_9BACL</name>
<proteinExistence type="inferred from homology"/>
<dbReference type="RefSeq" id="WP_379930585.1">
    <property type="nucleotide sequence ID" value="NZ_JBHUMM010000043.1"/>
</dbReference>
<dbReference type="Pfam" id="PF05979">
    <property type="entry name" value="DUF896"/>
    <property type="match status" value="1"/>
</dbReference>
<organism evidence="3 4">
    <name type="scientific">Marinicrinis sediminis</name>
    <dbReference type="NCBI Taxonomy" id="1652465"/>
    <lineage>
        <taxon>Bacteria</taxon>
        <taxon>Bacillati</taxon>
        <taxon>Bacillota</taxon>
        <taxon>Bacilli</taxon>
        <taxon>Bacillales</taxon>
        <taxon>Paenibacillaceae</taxon>
    </lineage>
</organism>
<accession>A0ABW5RER7</accession>
<dbReference type="HAMAP" id="MF_01103">
    <property type="entry name" value="UPF0291"/>
    <property type="match status" value="1"/>
</dbReference>
<dbReference type="PANTHER" id="PTHR37300:SF1">
    <property type="entry name" value="UPF0291 PROTEIN YNZC"/>
    <property type="match status" value="1"/>
</dbReference>